<accession>A0ABV8Z601</accession>
<comment type="caution">
    <text evidence="1">The sequence shown here is derived from an EMBL/GenBank/DDBJ whole genome shotgun (WGS) entry which is preliminary data.</text>
</comment>
<dbReference type="RefSeq" id="WP_386354342.1">
    <property type="nucleotide sequence ID" value="NZ_JBHSFG010000095.1"/>
</dbReference>
<evidence type="ECO:0000313" key="2">
    <source>
        <dbReference type="Proteomes" id="UP001596012"/>
    </source>
</evidence>
<keyword evidence="2" id="KW-1185">Reference proteome</keyword>
<organism evidence="1 2">
    <name type="scientific">Streptomyces xiangluensis</name>
    <dbReference type="NCBI Taxonomy" id="2665720"/>
    <lineage>
        <taxon>Bacteria</taxon>
        <taxon>Bacillati</taxon>
        <taxon>Actinomycetota</taxon>
        <taxon>Actinomycetes</taxon>
        <taxon>Kitasatosporales</taxon>
        <taxon>Streptomycetaceae</taxon>
        <taxon>Streptomyces</taxon>
    </lineage>
</organism>
<evidence type="ECO:0000313" key="1">
    <source>
        <dbReference type="EMBL" id="MFC4471749.1"/>
    </source>
</evidence>
<protein>
    <submittedName>
        <fullName evidence="1">Uncharacterized protein</fullName>
    </submittedName>
</protein>
<dbReference type="Proteomes" id="UP001596012">
    <property type="component" value="Unassembled WGS sequence"/>
</dbReference>
<dbReference type="EMBL" id="JBHSFG010000095">
    <property type="protein sequence ID" value="MFC4471749.1"/>
    <property type="molecule type" value="Genomic_DNA"/>
</dbReference>
<reference evidence="2" key="1">
    <citation type="journal article" date="2019" name="Int. J. Syst. Evol. Microbiol.">
        <title>The Global Catalogue of Microorganisms (GCM) 10K type strain sequencing project: providing services to taxonomists for standard genome sequencing and annotation.</title>
        <authorList>
            <consortium name="The Broad Institute Genomics Platform"/>
            <consortium name="The Broad Institute Genome Sequencing Center for Infectious Disease"/>
            <person name="Wu L."/>
            <person name="Ma J."/>
        </authorList>
    </citation>
    <scope>NUCLEOTIDE SEQUENCE [LARGE SCALE GENOMIC DNA]</scope>
    <source>
        <strain evidence="2">DT43</strain>
    </source>
</reference>
<name>A0ABV8Z601_9ACTN</name>
<sequence length="51" mass="5873">MSDDRRAGEFWRQALGYVRRPPRFEGDDWIVQAVTLPLRPHLTAAIFAMSA</sequence>
<gene>
    <name evidence="1" type="ORF">ACFPH6_45930</name>
</gene>
<proteinExistence type="predicted"/>